<dbReference type="Gene3D" id="1.10.418.10">
    <property type="entry name" value="Calponin-like domain"/>
    <property type="match status" value="2"/>
</dbReference>
<feature type="compositionally biased region" description="Polar residues" evidence="12">
    <location>
        <begin position="5132"/>
        <end position="5141"/>
    </location>
</feature>
<dbReference type="SMART" id="SM00033">
    <property type="entry name" value="CH"/>
    <property type="match status" value="2"/>
</dbReference>
<keyword evidence="9" id="KW-0206">Cytoskeleton</keyword>
<feature type="coiled-coil region" evidence="11">
    <location>
        <begin position="2362"/>
        <end position="2396"/>
    </location>
</feature>
<evidence type="ECO:0000256" key="4">
    <source>
        <dbReference type="ARBA" id="ARBA00022553"/>
    </source>
</evidence>
<organism evidence="17 18">
    <name type="scientific">Aedes albopictus</name>
    <name type="common">Asian tiger mosquito</name>
    <name type="synonym">Stegomyia albopicta</name>
    <dbReference type="NCBI Taxonomy" id="7160"/>
    <lineage>
        <taxon>Eukaryota</taxon>
        <taxon>Metazoa</taxon>
        <taxon>Ecdysozoa</taxon>
        <taxon>Arthropoda</taxon>
        <taxon>Hexapoda</taxon>
        <taxon>Insecta</taxon>
        <taxon>Pterygota</taxon>
        <taxon>Neoptera</taxon>
        <taxon>Endopterygota</taxon>
        <taxon>Diptera</taxon>
        <taxon>Nematocera</taxon>
        <taxon>Culicoidea</taxon>
        <taxon>Culicidae</taxon>
        <taxon>Culicinae</taxon>
        <taxon>Aedini</taxon>
        <taxon>Aedes</taxon>
        <taxon>Stegomyia</taxon>
    </lineage>
</organism>
<reference evidence="18" key="1">
    <citation type="journal article" date="2015" name="Proc. Natl. Acad. Sci. U.S.A.">
        <title>Genome sequence of the Asian Tiger mosquito, Aedes albopictus, reveals insights into its biology, genetics, and evolution.</title>
        <authorList>
            <person name="Chen X.G."/>
            <person name="Jiang X."/>
            <person name="Gu J."/>
            <person name="Xu M."/>
            <person name="Wu Y."/>
            <person name="Deng Y."/>
            <person name="Zhang C."/>
            <person name="Bonizzoni M."/>
            <person name="Dermauw W."/>
            <person name="Vontas J."/>
            <person name="Armbruster P."/>
            <person name="Huang X."/>
            <person name="Yang Y."/>
            <person name="Zhang H."/>
            <person name="He W."/>
            <person name="Peng H."/>
            <person name="Liu Y."/>
            <person name="Wu K."/>
            <person name="Chen J."/>
            <person name="Lirakis M."/>
            <person name="Topalis P."/>
            <person name="Van Leeuwen T."/>
            <person name="Hall A.B."/>
            <person name="Jiang X."/>
            <person name="Thorpe C."/>
            <person name="Mueller R.L."/>
            <person name="Sun C."/>
            <person name="Waterhouse R.M."/>
            <person name="Yan G."/>
            <person name="Tu Z.J."/>
            <person name="Fang X."/>
            <person name="James A.A."/>
        </authorList>
    </citation>
    <scope>NUCLEOTIDE SEQUENCE [LARGE SCALE GENOMIC DNA]</scope>
    <source>
        <strain evidence="18">Foshan</strain>
    </source>
</reference>
<feature type="domain" description="SH3" evidence="13">
    <location>
        <begin position="895"/>
        <end position="952"/>
    </location>
</feature>
<dbReference type="InterPro" id="IPR001715">
    <property type="entry name" value="CH_dom"/>
</dbReference>
<evidence type="ECO:0000313" key="18">
    <source>
        <dbReference type="Proteomes" id="UP000069940"/>
    </source>
</evidence>
<feature type="coiled-coil region" evidence="11">
    <location>
        <begin position="3997"/>
        <end position="4024"/>
    </location>
</feature>
<dbReference type="EnsemblMetazoa" id="AALFPA23_003664.R4205">
    <property type="protein sequence ID" value="AALFPA23_003664.P4205"/>
    <property type="gene ID" value="AALFPA23_003664"/>
</dbReference>
<evidence type="ECO:0000256" key="8">
    <source>
        <dbReference type="ARBA" id="ARBA00023203"/>
    </source>
</evidence>
<dbReference type="PROSITE" id="PS00019">
    <property type="entry name" value="ACTININ_1"/>
    <property type="match status" value="1"/>
</dbReference>
<dbReference type="Pfam" id="PF02187">
    <property type="entry name" value="GAS2"/>
    <property type="match status" value="1"/>
</dbReference>
<dbReference type="SUPFAM" id="SSF46966">
    <property type="entry name" value="Spectrin repeat"/>
    <property type="match status" value="31"/>
</dbReference>
<evidence type="ECO:0000256" key="11">
    <source>
        <dbReference type="SAM" id="Coils"/>
    </source>
</evidence>
<keyword evidence="8" id="KW-0009">Actin-binding</keyword>
<feature type="compositionally biased region" description="Polar residues" evidence="12">
    <location>
        <begin position="5149"/>
        <end position="5179"/>
    </location>
</feature>
<dbReference type="SUPFAM" id="SSF47576">
    <property type="entry name" value="Calponin-homology domain, CH-domain"/>
    <property type="match status" value="1"/>
</dbReference>
<dbReference type="Gene3D" id="3.30.920.20">
    <property type="entry name" value="Gas2-like domain"/>
    <property type="match status" value="1"/>
</dbReference>
<evidence type="ECO:0000256" key="3">
    <source>
        <dbReference type="ARBA" id="ARBA00022490"/>
    </source>
</evidence>
<feature type="coiled-coil region" evidence="11">
    <location>
        <begin position="470"/>
        <end position="497"/>
    </location>
</feature>
<sequence length="5200" mass="591552">MSTQSYYKDRLGFDPREALYDNNNGDVSPPLKSPQHHRHSLGRGGDGGHSGSPGYSGGKHYYHSNNNNGGSPSPSNGGHGADYYIRTTPAKRHKHSFSGASPVTGSPLNVTSQGGYEDALTQFKDERDAIQKKTFTKWVNKHLKKASRRVDDLFEDLRDGHNLLSLLEVLSGEHLPREKGKMRFHMLQNAQMALDFLRYKKIKLVNIRAEDIVDGNPKLTLGLIWTIILHFQISDIVVGQEDNLTAREALLRWARRSTAKYPGVRVNDFTGSWRDGLAFSALIHRNRPDLIDWRDSRSRRPRERLEQAFHVVEREYGVTRLLDPEDVDTNEPDEKSMITYLSSLYDVFPEPPQIHPLFDMESQRRVQEYREMAQTLLYWCREKTSLLQERAFPTTLIELKRLLSDLNRFRSEEVPPRLRDKQRLFTIYKELEKYFESIGEVDVETELRPESLEKAWHRLMSALADRDMILQQEVQRLERLQKLADKVQREYKHTETVITKIETRISEESRRIERLHPVEAKNIVEGLEGDIRHLEQPLQEMNDDCHSLKDGRYPQAGDLHKKVTKLHQRWSQLRTTFHTSLVQKLSGLSYPVQETTITKQTRVVTETRQIGTNPYFRDVQEYTEWCQSKLKQLLTSDYGSDLPSAKVERERHQHEHKVIDQFHSKIIQAERHQSNFSGDELQLYQQKLSQLQKIYAELLSTSTKRQSDLDALADFLAVATAELSWLNDREQIEVSRDWADKNLDLSAVHRYYENLMSELEDREKHFATILDRGEALLVQQHPASKCVEGHLQALQSQWSWLLQLTLCLEVHLKHATDYHLFFDEIHEAETWLAKRDDILNTKYSQSEFSLDQGEGLLRGMQDIREELNAFGGRVARMQDQATTIVPLKQRKQPVNRQCTVQTICSYKQGNISLEKNESCTLLDTSGRVKWRVKTNKGAEGSVHGVCLLLPPPDQEAIEAADRLKRLFDRSIALWQKKQLRLRQNMIFATIKVVKGWDFEQFLAMGAEQRTAIRRALNDDADKLLAEGDPADPQLRRLRREMDEVNRLFDEFEKRARAEEESKQASRIFTEQCISLKTRLEEMARELDHIILSPMPRDLDSLEHAVQILEDYKRRLGLLEPDLKHLQETFRTITLKTPALKKSLDNLLELWKELNTQASLHGDRLKLLEGALAGLEDNEQVISDLEGKLSRQLELPSSQEGLYEVFKRLSSIQETISAQQPEMDKMNDSADQLGRMGVPTKVLGDLKRLHANVERLNSRWNNICGQLAERLRSVETAIGLMKNLQTSIVVEETWVEKQTEKLQALPTATSARELDQAVVEKFALCEDHLAKLLEWVTKVEQDIASVGGPKERVDDLRNQINSLKQIKDDIDAQSRPVASCLEQVRQLVLTGGDVLSAPEVAALESSGRELRSRVDKAQDRTGKLLRRLGAARDELGKLRSELDTFSAWLQTSRRTLEDKESTLSDLNRLSSQSESVKEFHGDVVAHQADLRFITMAAQKFVDECKDYLSVLNDFRTTLPERLPHIEQVSSSDSPIRQEVSLVTAQYRDLLNRANALLDRLAGLGGRQRDYQESLDKVRSWLRDVQPRVSAVLSDPIAADPQSVQDQMNQTKALQSEFLSQGRLIDNVQHSLDALLKSLAGRLSPSEVSALEMPVEDVKDKYNQLLEALGDRSKLLDTALVQSQGVQDALDGLSGWINQSEDKFKLQNRPASLIKDRLNEQVREHRGLLNDLESHRTSLESVTLSARELMANASNARLAKRIETNLSDVTGRFEKLLDKALKRGEFLEDTLAQLNKFNEDASVLEQELSNLQEALDGRELTSLPADTLTQRMIELTRNKEHLRPMYENCVRLGKDLIAKRDVTDTGVVRDRIKALENSWKNLDVTLEEKLKLSKQKAEQLNAYEDLKDQVLVWLSSIETRTNNLAPVAVDVETIKYQIEEVKPLVKEHRDYAVTVDKVNDLGAQYDALVRPDSPTRKRSVYSPIKRSTVSPMRRMSGDARSPSPTKGLGIVGPSPTVSPLSPGGSSGFGSRRSSQDGFQLTDLTPIQQQLTEINNRYSLVGARLNDRQNELDSVRDEVRKHQESLKTLANFLDKIQRQVPKEVISNKDEAERCNKQARKVLEEMYEKQSLLDSTKAQVKDLLKRKPDVQGADRLRSELDAVADRWKNLHDLCKDRINFSEQLRDFLDTHDNLNSWLGAKERMLTVLGPISSDPRMVQSQVQQVQVLREEFRGQQPQLNHLQEVGNAVLEYLRESSPEGQSVATKLKTVQKKWDDLVSRLEERAKSLGTAADTSKEFDAGLNRLREALQNISDNLDALPTDRDHQETLRKIENLERQLEGQRPLLADSEAAGEALCRVLSDPASRADVNARLAAVGKQYQNLQKKLDNRKAETDSALRDGRQFAETCARTLGWLSGELGNLTERLLVSAHRPTLQHQIDTHEPIYREVMSREHEVIMLLNKGRELQEKPGQADRTVQRDLEKISQQWERLRNAAVDRHSRLQTCMEHCKKHSAASETFLTWLRGAEDKLASFKPGVLKKSQLDQQLKELQTFRSDVWKKSGEYENTRGLGETFIGACDVDKDPIKAELQDMKDRWERLNNDLIARAQTLDTCAKRLGDFNEELRDLEHAVGRCEDRLAAHDALGGAAKDPKLLDRVKTIKEDASALRRPLQGVRKLAGDIAVEARAVGGDAEHLKHNVDGIADRIEDLHARLDDRCGELQSAATAVSQFNDAVKALGVDLNDLESQIDSLSPPAREIKTVVNQLDEVAGILSKIERTAGHVASVERAGEQLVDSGFAPDTVGTRDQIGTLRRQLGKLENRARDHDDALQKALKALQKFYDLHQRTLDDMNEVADQVKKLKPVSSELEQIRNQQDDFRRFKQRHVEPLIANIDEVNRSGQDLIRSAQGGVPTGVLEKDLERINEKWNGLKEKMNERDRRLDVGLLQSGKFQEALDGLSKWLKDTEEMVANQKPPSADYKVVKAQLQEQKFLTKMLMDRQNSMSSLFQLGQEVAAGCDASEKAAIERQLKELMGRFDALTDAAQTRTLDLEQAMHVAKQFQDQLNPLTKWLDGAERAVKAMELVPTDEEKIQQRIHEHERLHDEILSKQPDFSELADIAGQLMELVGDDEGVVLSEKVKNTTDRYTDLVHASENIGHVLNESRQGLRHLVLTYQDLVSWMENMESRLQRFRVIPVHTEKLLEQMDVLVELNEDIASRSPMVESTVEAGSELMKHISSDEALQLKDKLDSLQRRYGELTTKGGDLLKHAQDALPLVQQFHQSHIRLVDWMQAAESTLSTGDSNEIDIVRLEADLSEMRPVLETVNSVGPQLCQISPGEGASTIEGIVTRDNRRFEAIVEQIQRKAERLHLSKQRSNEVTADIDELLEWFRDMDATLRDADPPAMTPKLVRAQLQEHRSINDDISSQKGRVRDVTSAAKKVLRESQPNENTIALREKLEDLKEVVDTVAGLCSNRLAILEQALPLSEHFADSHTGLVTWLNDMEHQISMLAMPALRPDQIAIQQDKNERLTQSISEHKPLLDKLNKTGEALMALVAEDDSAKISEILESDNARYAALRTELRERQNALEQALQESSQFSDKLEGMLRALQNTAEQANQADPISAHPPKIRDQIEENAALVEDIDKRGEAFAAVKRAATDVISKATNQSDPAVRDIKKKLDKLNNLWNELQKTTSKRGSALDNTLSVADKFWKEMQAVMETLKELQEALQTQEPPAAQPQAIQKQQVALQEIRQEIDQTKPEVEQVRRTGSNLMSLCGEPDKPEVKKHIEDLDHAWDNITALYAKREENLIDAMEKAMEFHETLQNLLNFLAKAEDRFQKLGPLGSDIEAVKKQIEQLKHFKDDVDPHMVEVEALNRQAVELTERTSAEQASAIREPLNSVNRRWENLLRGMVERQKQLEHALLHLGQFQHALNELLVWINKTDSNLDELKPIPGDPQLLEVELAKLKVLANDIHAHQSSVDTLNDAGRKLIENDRGSLEASTTQDKLQQLNKQWRDLLQKAADRQHELEESLRDAQAFTAEIQDLLGWLGDVDAIIGASKPVGGLPETASEQLERFMEVYNELEENRPKVETLIAQGQEYVRRQTQMQVSASNLQHTLRTLKQRWDAVVSRASDKKIKLEIALKEATEFHDALQAFVEWLTQAEKQLSSASAVSRVLETIQQQMEEHKILQKDVSIHRESMLLLDKKGTHLKYFSQKQDVILIKNLLVSVQHRWERVVAKAAERTRALDHGYKEAREFHDAWLQLTTWLKETETTLDTLAEEPSNDAVKIKKHLEKLREIQRHLQSKESFYDSTMRNGKGLMDRAPKSDEPVLSKMMNELKDSWKRVCHKSVERQRKFEEALLLSGQFADALQALLEWLRKAKARLAEDGPVHGDLDTVTTLFDHHKQLESDLDKRSAQMQSVMKTGKDLEKSDETRETSKNLRELQKLWEDVQDLSSRRKSRLEVALKEAERLHKSVHMLLEWLSEAEQKLRFAAAAPDDEAQANDLLDEHARFMKELREKEFDKEETLGLANSILGKAHPDAVPIIKNWISIIQSRWDEISQWALSRQSKLESHLKSLKDLDDSIEELLAWLAGLESTLLNLEQEALPDEIPPLEALIADHKEFMENTARRQGEVDRACKPRQPPPGLKETRKPSRGVLKTPVRGSQPDLREHSPDYGTLGRKQSFKGSRDQGLNSRRTSRVSPGRETQTPERDRLPHYGPRFSPSNQPETELRSPRAKLLWDKWRYVWMLAWERQRRLHDHLLYLQDLERVRQFSWEEWRKRFLKFMNHKKSRLTDLFRKMDKDNNGLIPREVFIDGIIGTKFDTSKLEMNAVADLFDRNGEGLIDWQEFIAALRPDWQDRKPKTDADKIHDEVKRLVMLCTCRQKFRVFQVGEGKYRFGDSQKLRLVRILRSTVMVRVGGGWVALDEFLVKNDPCRAKGRTNIELREQFILADGVSQSMAVFKPRMSGSAGSGSTQAGSPIPTQGPIVKVRERSSKSISMSRPSRSSMSASTPDSLSDNESSLGTPGRFQTPSRKTSVPIRSQMTPGGSRANSRPSSRPASRAGSKPPSRHGSTLSLDSTDDATPSRIPTRRVTSTTPRPSRLSVGSTTTNTRTTNGVSSRTASGAASPAPTRNGGMSRSSSIPTLVGLPNSRKTSGTSTPSGMQTPRRTSVEPQTPGSSSTRPDRSSRGTTPATEKRAPFRL</sequence>
<evidence type="ECO:0000256" key="7">
    <source>
        <dbReference type="ARBA" id="ARBA00022837"/>
    </source>
</evidence>
<dbReference type="InterPro" id="IPR011992">
    <property type="entry name" value="EF-hand-dom_pair"/>
</dbReference>
<keyword evidence="11" id="KW-0175">Coiled coil</keyword>
<feature type="compositionally biased region" description="Low complexity" evidence="12">
    <location>
        <begin position="5043"/>
        <end position="5064"/>
    </location>
</feature>
<feature type="region of interest" description="Disordered" evidence="12">
    <location>
        <begin position="4961"/>
        <end position="5200"/>
    </location>
</feature>
<protein>
    <recommendedName>
        <fullName evidence="19">Dystonin</fullName>
    </recommendedName>
</protein>
<evidence type="ECO:0000256" key="10">
    <source>
        <dbReference type="PROSITE-ProRule" id="PRU00192"/>
    </source>
</evidence>
<feature type="region of interest" description="Disordered" evidence="12">
    <location>
        <begin position="1"/>
        <end position="84"/>
    </location>
</feature>
<accession>A0ABM1XX70</accession>
<dbReference type="PROSITE" id="PS50222">
    <property type="entry name" value="EF_HAND_2"/>
    <property type="match status" value="2"/>
</dbReference>
<dbReference type="PANTHER" id="PTHR23169:SF23">
    <property type="entry name" value="SHORT STOP, ISOFORM H"/>
    <property type="match status" value="1"/>
</dbReference>
<dbReference type="Pfam" id="PF13499">
    <property type="entry name" value="EF-hand_7"/>
    <property type="match status" value="1"/>
</dbReference>
<evidence type="ECO:0000259" key="16">
    <source>
        <dbReference type="PROSITE" id="PS51460"/>
    </source>
</evidence>
<feature type="coiled-coil region" evidence="11">
    <location>
        <begin position="1034"/>
        <end position="1061"/>
    </location>
</feature>
<evidence type="ECO:0000256" key="9">
    <source>
        <dbReference type="ARBA" id="ARBA00023212"/>
    </source>
</evidence>
<dbReference type="CDD" id="cd00051">
    <property type="entry name" value="EFh"/>
    <property type="match status" value="1"/>
</dbReference>
<feature type="compositionally biased region" description="Low complexity" evidence="12">
    <location>
        <begin position="5082"/>
        <end position="5119"/>
    </location>
</feature>
<dbReference type="CDD" id="cd00176">
    <property type="entry name" value="SPEC"/>
    <property type="match status" value="18"/>
</dbReference>
<dbReference type="InterPro" id="IPR018159">
    <property type="entry name" value="Spectrin/alpha-actinin"/>
</dbReference>
<keyword evidence="2 10" id="KW-0728">SH3 domain</keyword>
<dbReference type="SUPFAM" id="SSF143575">
    <property type="entry name" value="GAS2 domain-like"/>
    <property type="match status" value="1"/>
</dbReference>
<feature type="compositionally biased region" description="Low complexity" evidence="12">
    <location>
        <begin position="4993"/>
        <end position="5012"/>
    </location>
</feature>
<keyword evidence="3" id="KW-0963">Cytoplasm</keyword>
<dbReference type="CDD" id="cd21188">
    <property type="entry name" value="CH_PLEC-like_rpt1"/>
    <property type="match status" value="1"/>
</dbReference>
<feature type="domain" description="GAR" evidence="16">
    <location>
        <begin position="4861"/>
        <end position="4933"/>
    </location>
</feature>
<dbReference type="InterPro" id="IPR018247">
    <property type="entry name" value="EF_Hand_1_Ca_BS"/>
</dbReference>
<dbReference type="InterPro" id="IPR049538">
    <property type="entry name" value="PCN-like_spectrin-like_rpt"/>
</dbReference>
<evidence type="ECO:0008006" key="19">
    <source>
        <dbReference type="Google" id="ProtNLM"/>
    </source>
</evidence>
<keyword evidence="5" id="KW-0493">Microtubule</keyword>
<evidence type="ECO:0000256" key="12">
    <source>
        <dbReference type="SAM" id="MobiDB-lite"/>
    </source>
</evidence>
<dbReference type="InterPro" id="IPR041615">
    <property type="entry name" value="Desmoplakin_SH3"/>
</dbReference>
<dbReference type="Gene3D" id="2.30.30.40">
    <property type="entry name" value="SH3 Domains"/>
    <property type="match status" value="1"/>
</dbReference>
<evidence type="ECO:0000259" key="14">
    <source>
        <dbReference type="PROSITE" id="PS50021"/>
    </source>
</evidence>
<feature type="compositionally biased region" description="Basic and acidic residues" evidence="12">
    <location>
        <begin position="7"/>
        <end position="19"/>
    </location>
</feature>
<feature type="domain" description="Calponin-homology (CH)" evidence="14">
    <location>
        <begin position="129"/>
        <end position="232"/>
    </location>
</feature>
<evidence type="ECO:0000256" key="6">
    <source>
        <dbReference type="ARBA" id="ARBA00022737"/>
    </source>
</evidence>
<evidence type="ECO:0000256" key="2">
    <source>
        <dbReference type="ARBA" id="ARBA00022443"/>
    </source>
</evidence>
<dbReference type="RefSeq" id="XP_062716157.1">
    <property type="nucleotide sequence ID" value="XM_062860173.1"/>
</dbReference>
<evidence type="ECO:0000256" key="1">
    <source>
        <dbReference type="ARBA" id="ARBA00004245"/>
    </source>
</evidence>
<dbReference type="PROSITE" id="PS50021">
    <property type="entry name" value="CH"/>
    <property type="match status" value="2"/>
</dbReference>
<feature type="coiled-coil region" evidence="11">
    <location>
        <begin position="1785"/>
        <end position="1819"/>
    </location>
</feature>
<dbReference type="GeneID" id="109422269"/>
<dbReference type="Pfam" id="PF17902">
    <property type="entry name" value="SH3_10"/>
    <property type="match status" value="1"/>
</dbReference>
<dbReference type="InterPro" id="IPR043197">
    <property type="entry name" value="Plakin"/>
</dbReference>
<feature type="compositionally biased region" description="Low complexity" evidence="12">
    <location>
        <begin position="4964"/>
        <end position="4976"/>
    </location>
</feature>
<dbReference type="SUPFAM" id="SSF47473">
    <property type="entry name" value="EF-hand"/>
    <property type="match status" value="1"/>
</dbReference>
<dbReference type="InterPro" id="IPR036872">
    <property type="entry name" value="CH_dom_sf"/>
</dbReference>
<dbReference type="PROSITE" id="PS00020">
    <property type="entry name" value="ACTININ_2"/>
    <property type="match status" value="1"/>
</dbReference>
<keyword evidence="18" id="KW-1185">Reference proteome</keyword>
<feature type="region of interest" description="Disordered" evidence="12">
    <location>
        <begin position="1970"/>
        <end position="2034"/>
    </location>
</feature>
<dbReference type="InterPro" id="IPR002017">
    <property type="entry name" value="Spectrin_repeat"/>
</dbReference>
<dbReference type="InterPro" id="IPR002048">
    <property type="entry name" value="EF_hand_dom"/>
</dbReference>
<evidence type="ECO:0000259" key="15">
    <source>
        <dbReference type="PROSITE" id="PS50222"/>
    </source>
</evidence>
<dbReference type="SMART" id="SM00243">
    <property type="entry name" value="GAS2"/>
    <property type="match status" value="1"/>
</dbReference>
<proteinExistence type="predicted"/>
<feature type="compositionally biased region" description="Basic and acidic residues" evidence="12">
    <location>
        <begin position="4419"/>
        <end position="4434"/>
    </location>
</feature>
<dbReference type="Pfam" id="PF21020">
    <property type="entry name" value="Spectrin_4"/>
    <property type="match status" value="1"/>
</dbReference>
<keyword evidence="6" id="KW-0677">Repeat</keyword>
<keyword evidence="7" id="KW-0106">Calcium</keyword>
<feature type="coiled-coil region" evidence="11">
    <location>
        <begin position="2582"/>
        <end position="2633"/>
    </location>
</feature>
<reference evidence="17" key="2">
    <citation type="submission" date="2025-05" db="UniProtKB">
        <authorList>
            <consortium name="EnsemblMetazoa"/>
        </authorList>
    </citation>
    <scope>IDENTIFICATION</scope>
    <source>
        <strain evidence="17">Foshan</strain>
    </source>
</reference>
<dbReference type="Pfam" id="PF21019">
    <property type="entry name" value="Spectrin_3"/>
    <property type="match status" value="1"/>
</dbReference>
<dbReference type="SMART" id="SM00054">
    <property type="entry name" value="EFh"/>
    <property type="match status" value="2"/>
</dbReference>
<evidence type="ECO:0000256" key="5">
    <source>
        <dbReference type="ARBA" id="ARBA00022701"/>
    </source>
</evidence>
<feature type="domain" description="EF-hand" evidence="15">
    <location>
        <begin position="4785"/>
        <end position="4820"/>
    </location>
</feature>
<feature type="region of interest" description="Disordered" evidence="12">
    <location>
        <begin position="4625"/>
        <end position="4728"/>
    </location>
</feature>
<dbReference type="CDD" id="cd21189">
    <property type="entry name" value="CH_PLEC-like_rpt2"/>
    <property type="match status" value="1"/>
</dbReference>
<feature type="compositionally biased region" description="Gly residues" evidence="12">
    <location>
        <begin position="42"/>
        <end position="57"/>
    </location>
</feature>
<evidence type="ECO:0000313" key="17">
    <source>
        <dbReference type="EnsemblMetazoa" id="AALFPA23_003664.P4205"/>
    </source>
</evidence>
<feature type="coiled-coil region" evidence="11">
    <location>
        <begin position="2062"/>
        <end position="2125"/>
    </location>
</feature>
<keyword evidence="4" id="KW-0597">Phosphoprotein</keyword>
<feature type="compositionally biased region" description="Polar residues" evidence="12">
    <location>
        <begin position="5013"/>
        <end position="5042"/>
    </location>
</feature>
<dbReference type="PROSITE" id="PS50002">
    <property type="entry name" value="SH3"/>
    <property type="match status" value="1"/>
</dbReference>
<dbReference type="InterPro" id="IPR036534">
    <property type="entry name" value="GAR_dom_sf"/>
</dbReference>
<dbReference type="PROSITE" id="PS51460">
    <property type="entry name" value="GAR"/>
    <property type="match status" value="1"/>
</dbReference>
<name>A0ABM1XX70_AEDAL</name>
<feature type="compositionally biased region" description="Low complexity" evidence="12">
    <location>
        <begin position="63"/>
        <end position="76"/>
    </location>
</feature>
<dbReference type="Gene3D" id="1.10.238.10">
    <property type="entry name" value="EF-hand"/>
    <property type="match status" value="1"/>
</dbReference>
<feature type="compositionally biased region" description="Low complexity" evidence="12">
    <location>
        <begin position="2010"/>
        <end position="2030"/>
    </location>
</feature>
<feature type="region of interest" description="Disordered" evidence="12">
    <location>
        <begin position="4406"/>
        <end position="4434"/>
    </location>
</feature>
<dbReference type="Gene3D" id="1.20.58.60">
    <property type="match status" value="30"/>
</dbReference>
<feature type="domain" description="EF-hand" evidence="15">
    <location>
        <begin position="4821"/>
        <end position="4856"/>
    </location>
</feature>
<dbReference type="Pfam" id="PF00435">
    <property type="entry name" value="Spectrin"/>
    <property type="match status" value="18"/>
</dbReference>
<dbReference type="InterPro" id="IPR001452">
    <property type="entry name" value="SH3_domain"/>
</dbReference>
<dbReference type="Proteomes" id="UP000069940">
    <property type="component" value="Unassembled WGS sequence"/>
</dbReference>
<dbReference type="PANTHER" id="PTHR23169">
    <property type="entry name" value="ENVOPLAKIN"/>
    <property type="match status" value="1"/>
</dbReference>
<dbReference type="PROSITE" id="PS00018">
    <property type="entry name" value="EF_HAND_1"/>
    <property type="match status" value="1"/>
</dbReference>
<dbReference type="Pfam" id="PF00307">
    <property type="entry name" value="CH"/>
    <property type="match status" value="2"/>
</dbReference>
<dbReference type="SMART" id="SM00150">
    <property type="entry name" value="SPEC"/>
    <property type="match status" value="36"/>
</dbReference>
<feature type="domain" description="Calponin-homology (CH)" evidence="14">
    <location>
        <begin position="244"/>
        <end position="349"/>
    </location>
</feature>
<dbReference type="InterPro" id="IPR003108">
    <property type="entry name" value="GAR_dom"/>
</dbReference>
<feature type="compositionally biased region" description="Basic and acidic residues" evidence="12">
    <location>
        <begin position="4625"/>
        <end position="4634"/>
    </location>
</feature>
<evidence type="ECO:0000259" key="13">
    <source>
        <dbReference type="PROSITE" id="PS50002"/>
    </source>
</evidence>
<feature type="coiled-coil region" evidence="11">
    <location>
        <begin position="3567"/>
        <end position="3612"/>
    </location>
</feature>
<comment type="subcellular location">
    <subcellularLocation>
        <location evidence="1">Cytoplasm</location>
        <location evidence="1">Cytoskeleton</location>
    </subcellularLocation>
</comment>
<dbReference type="InterPro" id="IPR001589">
    <property type="entry name" value="Actinin_actin-bd_CS"/>
</dbReference>